<accession>A0A1H2IGT8</accession>
<evidence type="ECO:0000256" key="1">
    <source>
        <dbReference type="SAM" id="MobiDB-lite"/>
    </source>
</evidence>
<organism evidence="2 3">
    <name type="scientific">Gordonia westfalica</name>
    <dbReference type="NCBI Taxonomy" id="158898"/>
    <lineage>
        <taxon>Bacteria</taxon>
        <taxon>Bacillati</taxon>
        <taxon>Actinomycetota</taxon>
        <taxon>Actinomycetes</taxon>
        <taxon>Mycobacteriales</taxon>
        <taxon>Gordoniaceae</taxon>
        <taxon>Gordonia</taxon>
    </lineage>
</organism>
<dbReference type="Pfam" id="PF19474">
    <property type="entry name" value="DUF6011"/>
    <property type="match status" value="1"/>
</dbReference>
<evidence type="ECO:0000313" key="2">
    <source>
        <dbReference type="EMBL" id="SDU43068.1"/>
    </source>
</evidence>
<dbReference type="STRING" id="158898.SAMN04488548_1341122"/>
<sequence length="88" mass="9263">MSPGNAAAPGRATEGERESSAGGRNLEVDSINLDAYLEPADRLMLAALRDGHYVLAVVCRVCGKPLTAKRSRVLGVGPDCRKRVVADA</sequence>
<gene>
    <name evidence="2" type="ORF">SAMN04488548_1341122</name>
</gene>
<protein>
    <submittedName>
        <fullName evidence="2">Uncharacterized protein</fullName>
    </submittedName>
</protein>
<name>A0A1H2IGT8_9ACTN</name>
<evidence type="ECO:0000313" key="3">
    <source>
        <dbReference type="Proteomes" id="UP000183180"/>
    </source>
</evidence>
<reference evidence="2 3" key="1">
    <citation type="submission" date="2016-10" db="EMBL/GenBank/DDBJ databases">
        <authorList>
            <person name="de Groot N.N."/>
        </authorList>
    </citation>
    <scope>NUCLEOTIDE SEQUENCE [LARGE SCALE GENOMIC DNA]</scope>
    <source>
        <strain evidence="2 3">DSM 44215</strain>
    </source>
</reference>
<dbReference type="InterPro" id="IPR046053">
    <property type="entry name" value="DUF6011"/>
</dbReference>
<dbReference type="EMBL" id="FNLM01000034">
    <property type="protein sequence ID" value="SDU43068.1"/>
    <property type="molecule type" value="Genomic_DNA"/>
</dbReference>
<dbReference type="AlphaFoldDB" id="A0A1H2IGT8"/>
<dbReference type="Proteomes" id="UP000183180">
    <property type="component" value="Unassembled WGS sequence"/>
</dbReference>
<proteinExistence type="predicted"/>
<feature type="region of interest" description="Disordered" evidence="1">
    <location>
        <begin position="1"/>
        <end position="25"/>
    </location>
</feature>